<dbReference type="RefSeq" id="WP_057437821.1">
    <property type="nucleotide sequence ID" value="NZ_LJQH01000339.1"/>
</dbReference>
<organism evidence="3 5">
    <name type="scientific">Pseudomonas syringae pv. delphinii</name>
    <dbReference type="NCBI Taxonomy" id="192088"/>
    <lineage>
        <taxon>Bacteria</taxon>
        <taxon>Pseudomonadati</taxon>
        <taxon>Pseudomonadota</taxon>
        <taxon>Gammaproteobacteria</taxon>
        <taxon>Pseudomonadales</taxon>
        <taxon>Pseudomonadaceae</taxon>
        <taxon>Pseudomonas</taxon>
    </lineage>
</organism>
<gene>
    <name evidence="3" type="ORF">ALQ08_03562</name>
    <name evidence="2" type="ORF">ALQ28_02517</name>
</gene>
<feature type="domain" description="NACHT" evidence="1">
    <location>
        <begin position="95"/>
        <end position="212"/>
    </location>
</feature>
<dbReference type="EMBL" id="RBQG01000081">
    <property type="protein sequence ID" value="RMP16399.1"/>
    <property type="molecule type" value="Genomic_DNA"/>
</dbReference>
<dbReference type="Gene3D" id="3.40.50.300">
    <property type="entry name" value="P-loop containing nucleotide triphosphate hydrolases"/>
    <property type="match status" value="1"/>
</dbReference>
<evidence type="ECO:0000313" key="2">
    <source>
        <dbReference type="EMBL" id="RMP16399.1"/>
    </source>
</evidence>
<sequence>MVVEASAIASTSKLLAPFLKSIYNGLSDRAKIGFEVWKSANGADVAANYFFRLSQVKTIWTRGDAAYIDEFYYPIILSEGEFVKSVESLHDIESQYFVVQGIVGQGKSIFMRYLALSLLKKSKVDLLPVFIELKDINEKVSMLDLIFDELRSLGLDPTAEVFDALASRNKIALFADGFDEIPGDSVSSVIRELGRMMATYPQMKIGVSSRPGNAIQNLPGFVVLVLHGLDSQDYDPFLERLGVDVFKRHALIMAVEDSPPEIREVMSTPLMLSIVVLIYESYQEIPSYLSEFFDALFHVVFTQHDRKKVAFNRHHYSGLSESDLQHLFEAFCFVVMNKNYGRALSITQFNECFGRAKKYVLGVGCNVQSFKKDIVGVACLMLDEGVGLTTFLHKGILDYFSAAFIARMDSAIASKFYAKCASNYSQWTYMLGFLEKIDHYRFCKFYELGPVKDECVELGEVLAHRGSDSILRYVAEVYPYLEFTYSVDGRLVLSTKGGAL</sequence>
<reference evidence="4 5" key="1">
    <citation type="submission" date="2018-08" db="EMBL/GenBank/DDBJ databases">
        <title>Recombination of ecologically and evolutionarily significant loci maintains genetic cohesion in the Pseudomonas syringae species complex.</title>
        <authorList>
            <person name="Dillon M."/>
            <person name="Thakur S."/>
            <person name="Almeida R.N.D."/>
            <person name="Weir B.S."/>
            <person name="Guttman D.S."/>
        </authorList>
    </citation>
    <scope>NUCLEOTIDE SEQUENCE [LARGE SCALE GENOMIC DNA]</scope>
    <source>
        <strain evidence="3 5">ICMP 13052</strain>
        <strain evidence="2 4">ICMP 4330</strain>
    </source>
</reference>
<evidence type="ECO:0000313" key="5">
    <source>
        <dbReference type="Proteomes" id="UP000269044"/>
    </source>
</evidence>
<dbReference type="EMBL" id="RBRA01000119">
    <property type="protein sequence ID" value="RMQ25148.1"/>
    <property type="molecule type" value="Genomic_DNA"/>
</dbReference>
<evidence type="ECO:0000313" key="4">
    <source>
        <dbReference type="Proteomes" id="UP000267908"/>
    </source>
</evidence>
<dbReference type="SUPFAM" id="SSF52540">
    <property type="entry name" value="P-loop containing nucleoside triphosphate hydrolases"/>
    <property type="match status" value="1"/>
</dbReference>
<evidence type="ECO:0000259" key="1">
    <source>
        <dbReference type="PROSITE" id="PS50837"/>
    </source>
</evidence>
<dbReference type="Proteomes" id="UP000269044">
    <property type="component" value="Unassembled WGS sequence"/>
</dbReference>
<accession>A0A0P9PAR1</accession>
<comment type="caution">
    <text evidence="3">The sequence shown here is derived from an EMBL/GenBank/DDBJ whole genome shotgun (WGS) entry which is preliminary data.</text>
</comment>
<dbReference type="AlphaFoldDB" id="A0A0P9PAR1"/>
<dbReference type="Pfam" id="PF05729">
    <property type="entry name" value="NACHT"/>
    <property type="match status" value="1"/>
</dbReference>
<dbReference type="Proteomes" id="UP000267908">
    <property type="component" value="Unassembled WGS sequence"/>
</dbReference>
<evidence type="ECO:0000313" key="3">
    <source>
        <dbReference type="EMBL" id="RMQ25148.1"/>
    </source>
</evidence>
<dbReference type="InterPro" id="IPR027417">
    <property type="entry name" value="P-loop_NTPase"/>
</dbReference>
<dbReference type="InterPro" id="IPR007111">
    <property type="entry name" value="NACHT_NTPase"/>
</dbReference>
<proteinExistence type="predicted"/>
<protein>
    <recommendedName>
        <fullName evidence="1">NACHT domain-containing protein</fullName>
    </recommendedName>
</protein>
<dbReference type="PROSITE" id="PS50837">
    <property type="entry name" value="NACHT"/>
    <property type="match status" value="1"/>
</dbReference>
<name>A0A0P9PAR1_9PSED</name>